<dbReference type="Pfam" id="PF00905">
    <property type="entry name" value="Transpeptidase"/>
    <property type="match status" value="1"/>
</dbReference>
<accession>A0A918X963</accession>
<evidence type="ECO:0008006" key="11">
    <source>
        <dbReference type="Google" id="ProtNLM"/>
    </source>
</evidence>
<dbReference type="GO" id="GO:0071972">
    <property type="term" value="F:peptidoglycan L,D-transpeptidase activity"/>
    <property type="evidence" value="ECO:0007669"/>
    <property type="project" value="TreeGrafter"/>
</dbReference>
<evidence type="ECO:0000256" key="5">
    <source>
        <dbReference type="SAM" id="Phobius"/>
    </source>
</evidence>
<dbReference type="GO" id="GO:0071555">
    <property type="term" value="P:cell wall organization"/>
    <property type="evidence" value="ECO:0007669"/>
    <property type="project" value="TreeGrafter"/>
</dbReference>
<feature type="region of interest" description="Disordered" evidence="4">
    <location>
        <begin position="1"/>
        <end position="510"/>
    </location>
</feature>
<protein>
    <recommendedName>
        <fullName evidence="11">Penicillin-binding protein</fullName>
    </recommendedName>
</protein>
<evidence type="ECO:0000259" key="7">
    <source>
        <dbReference type="Pfam" id="PF03717"/>
    </source>
</evidence>
<gene>
    <name evidence="9" type="ORF">GCM10007147_06450</name>
</gene>
<dbReference type="InterPro" id="IPR007887">
    <property type="entry name" value="MecA_N"/>
</dbReference>
<feature type="compositionally biased region" description="Low complexity" evidence="4">
    <location>
        <begin position="96"/>
        <end position="106"/>
    </location>
</feature>
<proteinExistence type="inferred from homology"/>
<dbReference type="GO" id="GO:0005886">
    <property type="term" value="C:plasma membrane"/>
    <property type="evidence" value="ECO:0007669"/>
    <property type="project" value="TreeGrafter"/>
</dbReference>
<dbReference type="PANTHER" id="PTHR30627">
    <property type="entry name" value="PEPTIDOGLYCAN D,D-TRANSPEPTIDASE"/>
    <property type="match status" value="1"/>
</dbReference>
<evidence type="ECO:0000256" key="2">
    <source>
        <dbReference type="ARBA" id="ARBA00007171"/>
    </source>
</evidence>
<dbReference type="InterPro" id="IPR001460">
    <property type="entry name" value="PCN-bd_Tpept"/>
</dbReference>
<comment type="subcellular location">
    <subcellularLocation>
        <location evidence="1">Membrane</location>
    </subcellularLocation>
</comment>
<feature type="transmembrane region" description="Helical" evidence="5">
    <location>
        <begin position="513"/>
        <end position="536"/>
    </location>
</feature>
<name>A0A918X963_9ACTN</name>
<dbReference type="GO" id="GO:0046677">
    <property type="term" value="P:response to antibiotic"/>
    <property type="evidence" value="ECO:0007669"/>
    <property type="project" value="InterPro"/>
</dbReference>
<dbReference type="Gene3D" id="3.90.1310.10">
    <property type="entry name" value="Penicillin-binding protein 2a (Domain 2)"/>
    <property type="match status" value="1"/>
</dbReference>
<keyword evidence="3 5" id="KW-0472">Membrane</keyword>
<keyword evidence="10" id="KW-1185">Reference proteome</keyword>
<feature type="compositionally biased region" description="Basic and acidic residues" evidence="4">
    <location>
        <begin position="415"/>
        <end position="437"/>
    </location>
</feature>
<dbReference type="GO" id="GO:0008658">
    <property type="term" value="F:penicillin binding"/>
    <property type="evidence" value="ECO:0007669"/>
    <property type="project" value="InterPro"/>
</dbReference>
<evidence type="ECO:0000313" key="9">
    <source>
        <dbReference type="EMBL" id="GHD17374.1"/>
    </source>
</evidence>
<reference evidence="9 10" key="1">
    <citation type="journal article" date="2014" name="Int. J. Syst. Evol. Microbiol.">
        <title>Complete genome sequence of Corynebacterium casei LMG S-19264T (=DSM 44701T), isolated from a smear-ripened cheese.</title>
        <authorList>
            <consortium name="US DOE Joint Genome Institute (JGI-PGF)"/>
            <person name="Walter F."/>
            <person name="Albersmeier A."/>
            <person name="Kalinowski J."/>
            <person name="Ruckert C."/>
        </authorList>
    </citation>
    <scope>NUCLEOTIDE SEQUENCE [LARGE SCALE GENOMIC DNA]</scope>
    <source>
        <strain evidence="9 10">KCTC 19473</strain>
    </source>
</reference>
<dbReference type="Pfam" id="PF03717">
    <property type="entry name" value="PBP_dimer"/>
    <property type="match status" value="1"/>
</dbReference>
<feature type="compositionally biased region" description="Low complexity" evidence="4">
    <location>
        <begin position="233"/>
        <end position="252"/>
    </location>
</feature>
<evidence type="ECO:0000256" key="1">
    <source>
        <dbReference type="ARBA" id="ARBA00004370"/>
    </source>
</evidence>
<sequence length="1061" mass="107979">MDERHPRQPDSSEPPEDSADTGAESRPSNPYRIPQRPPENEPGETGGFSYGHPAPQGEGLTAEAWDNPFRSGSAAEAGSGLETPWGTPVPGGGSPVGASPSGSTASEDGWDTGTPWGAPVPDEEPSTSAFGAVGASDETPGPSEGREEPPHVWGTVPESAPGGAGDSDASWDTDLCTPSGAHEEPGPGEGWIPAPEAGDTWTGPASGVSRDTDLSGSGSVAGGTSGTSDTWSAGSGAYGAASAYGEDAAGDAWAPGATGEAGGSWDPDTGSTRGTGPAPASEQRERSETHDTWGTHAFGSSLMSGSAPGGPADAQGPSEGLDASGGAADIWGFGPGGHGVRGPEPTGTGHSWDTGAPEGRGTTDTWGGAPAPEFGTHESWSPGPSHGEDGDAWGRPGPEGPGPDTAAFGPVGHPGAEEYRYGAAHDDGWGTWDDAHSGDQGWDDPYQDQPVHQGDTPYPGGPVRPPASEQYEYLYDSGRDGYGGHGGDDGYGAGPDAAPDPGPGPRRKSRKGLLIGAASAVLVLALAGGAIGWYVWQMPEPQEATTAFAASWEAQDYEALAETTRGDDAAEILGGIDAGLGVDSIDVNVGQPSVESGEGSASYEVTVSLTNADDWGWEGELPLVREDGEWWIDFSPEVAYPGLGEGEVLTRTAVWGERGHILAADGTRLDTPEVSGSLQMIAGSLGEADEDDIERLGPAYEVGDTIGVDGLQRTYEEHLAGDAATTIVTADAEEAQGEGSVEATEENTVATLDGSDGEDITTSIDPNVQSIASSAIMAADDPAGMVAVRPSSGDVLAAVNVPGGFNRAFEGQYPPGSAFKIVSYSALLDNGLSTGATMNCPEEYDLGGWPFRNAGDAEYGAQSVTEAFATSCNTALVSELGDRVSGEQLQASAEQFGMNQPLDIGVTTHEPLFPAVDSATMLGAQGIGQGQILTSPLHMATLPAAIADGSWRRPVLVNDPEPADLPEPTRIANAEAIRPMMRAVVTDGTAESLDFQGEVFGKTGTAEFGTAEDADEDDELPSHAWMVGYKGDVAFAVVVDGGGGGSSVAGPLAESFANGLP</sequence>
<keyword evidence="5" id="KW-1133">Transmembrane helix</keyword>
<evidence type="ECO:0000313" key="10">
    <source>
        <dbReference type="Proteomes" id="UP000654947"/>
    </source>
</evidence>
<evidence type="ECO:0000259" key="8">
    <source>
        <dbReference type="Pfam" id="PF05223"/>
    </source>
</evidence>
<feature type="domain" description="Penicillin-binding protein dimerisation" evidence="7">
    <location>
        <begin position="678"/>
        <end position="734"/>
    </location>
</feature>
<dbReference type="InterPro" id="IPR005311">
    <property type="entry name" value="PBP_dimer"/>
</dbReference>
<dbReference type="InterPro" id="IPR012338">
    <property type="entry name" value="Beta-lactam/transpept-like"/>
</dbReference>
<dbReference type="Pfam" id="PF05223">
    <property type="entry name" value="MecA_N"/>
    <property type="match status" value="1"/>
</dbReference>
<evidence type="ECO:0000256" key="3">
    <source>
        <dbReference type="ARBA" id="ARBA00023136"/>
    </source>
</evidence>
<evidence type="ECO:0000259" key="6">
    <source>
        <dbReference type="Pfam" id="PF00905"/>
    </source>
</evidence>
<dbReference type="SUPFAM" id="SSF56601">
    <property type="entry name" value="beta-lactamase/transpeptidase-like"/>
    <property type="match status" value="1"/>
</dbReference>
<evidence type="ECO:0000256" key="4">
    <source>
        <dbReference type="SAM" id="MobiDB-lite"/>
    </source>
</evidence>
<dbReference type="RefSeq" id="WP_230479862.1">
    <property type="nucleotide sequence ID" value="NZ_BMXL01000002.1"/>
</dbReference>
<feature type="domain" description="NTF2-like N-terminal transpeptidase" evidence="8">
    <location>
        <begin position="540"/>
        <end position="646"/>
    </location>
</feature>
<organism evidence="9 10">
    <name type="scientific">Nocardiopsis kunsanensis</name>
    <dbReference type="NCBI Taxonomy" id="141693"/>
    <lineage>
        <taxon>Bacteria</taxon>
        <taxon>Bacillati</taxon>
        <taxon>Actinomycetota</taxon>
        <taxon>Actinomycetes</taxon>
        <taxon>Streptosporangiales</taxon>
        <taxon>Nocardiopsidaceae</taxon>
        <taxon>Nocardiopsis</taxon>
    </lineage>
</organism>
<feature type="domain" description="Penicillin-binding protein transpeptidase" evidence="6">
    <location>
        <begin position="785"/>
        <end position="1055"/>
    </location>
</feature>
<comment type="similarity">
    <text evidence="2">Belongs to the transpeptidase family.</text>
</comment>
<dbReference type="InterPro" id="IPR050515">
    <property type="entry name" value="Beta-lactam/transpept"/>
</dbReference>
<feature type="compositionally biased region" description="Basic and acidic residues" evidence="4">
    <location>
        <begin position="282"/>
        <end position="293"/>
    </location>
</feature>
<dbReference type="PANTHER" id="PTHR30627:SF24">
    <property type="entry name" value="PENICILLIN-BINDING PROTEIN 4B"/>
    <property type="match status" value="1"/>
</dbReference>
<comment type="caution">
    <text evidence="9">The sequence shown here is derived from an EMBL/GenBank/DDBJ whole genome shotgun (WGS) entry which is preliminary data.</text>
</comment>
<keyword evidence="5" id="KW-0812">Transmembrane</keyword>
<dbReference type="AlphaFoldDB" id="A0A918X963"/>
<feature type="compositionally biased region" description="Basic and acidic residues" evidence="4">
    <location>
        <begin position="1"/>
        <end position="10"/>
    </location>
</feature>
<dbReference type="Proteomes" id="UP000654947">
    <property type="component" value="Unassembled WGS sequence"/>
</dbReference>
<dbReference type="EMBL" id="BMXL01000002">
    <property type="protein sequence ID" value="GHD17374.1"/>
    <property type="molecule type" value="Genomic_DNA"/>
</dbReference>
<feature type="compositionally biased region" description="Gly residues" evidence="4">
    <location>
        <begin position="480"/>
        <end position="493"/>
    </location>
</feature>
<dbReference type="Gene3D" id="3.40.710.10">
    <property type="entry name" value="DD-peptidase/beta-lactamase superfamily"/>
    <property type="match status" value="1"/>
</dbReference>